<feature type="compositionally biased region" description="Polar residues" evidence="8">
    <location>
        <begin position="281"/>
        <end position="294"/>
    </location>
</feature>
<evidence type="ECO:0000256" key="2">
    <source>
        <dbReference type="ARBA" id="ARBA00022763"/>
    </source>
</evidence>
<feature type="region of interest" description="Disordered" evidence="8">
    <location>
        <begin position="308"/>
        <end position="387"/>
    </location>
</feature>
<dbReference type="GO" id="GO:0003677">
    <property type="term" value="F:DNA binding"/>
    <property type="evidence" value="ECO:0007669"/>
    <property type="project" value="UniProtKB-UniRule"/>
</dbReference>
<name>A0A2S4UL12_9BASI</name>
<dbReference type="InterPro" id="IPR011257">
    <property type="entry name" value="DNA_glycosylase"/>
</dbReference>
<dbReference type="GO" id="GO:0000703">
    <property type="term" value="F:oxidized pyrimidine nucleobase lesion DNA N-glycosylase activity"/>
    <property type="evidence" value="ECO:0007669"/>
    <property type="project" value="UniProtKB-UniRule"/>
</dbReference>
<sequence>MEPTTNDDEPTSKTRLSTSITMPPQTRLRAASKSATPEGKSPIKRKTKTVVKQALLEPVPPPPRWKETYGLIEEQRKTFIAPVDTMGCDKAGDAPETSHLMERSERDRRLSCLVSLMLSSQTKDEVTAQATLNLRLHLKNSLTVDSLREATVEEIAECIKKVGFWNKKAQFIKLMADDLFLKHDSDVPKTLDELVALKGVGPKMAFLALSNAWSINLGIGVDTHVHRISNRLGWVKTNDPEGTRINLESWLPKHLYQDINHLLVGFGQIESNLTKLRRVKSNSSSPRKVSNRSPSRAHISIKLEEQEVKKDGDEEEEEYKPKSKSSRFFQNSGIVKQEEEDPVVDIKDEPQEEEKVEKPTRIKPKKTDQIQHHNVLDPSSPLTELDHDLDNLQSCSAHQSLTW</sequence>
<keyword evidence="7" id="KW-0539">Nucleus</keyword>
<feature type="compositionally biased region" description="Basic and acidic residues" evidence="8">
    <location>
        <begin position="344"/>
        <end position="375"/>
    </location>
</feature>
<dbReference type="EMBL" id="PKSL01000241">
    <property type="protein sequence ID" value="POV97985.1"/>
    <property type="molecule type" value="Genomic_DNA"/>
</dbReference>
<reference evidence="10" key="1">
    <citation type="submission" date="2017-12" db="EMBL/GenBank/DDBJ databases">
        <title>Gene loss provides genomic basis for host adaptation in cereal stripe rust fungi.</title>
        <authorList>
            <person name="Xia C."/>
        </authorList>
    </citation>
    <scope>NUCLEOTIDE SEQUENCE [LARGE SCALE GENOMIC DNA]</scope>
    <source>
        <strain evidence="10">93-210</strain>
    </source>
</reference>
<dbReference type="GO" id="GO:0005739">
    <property type="term" value="C:mitochondrion"/>
    <property type="evidence" value="ECO:0007669"/>
    <property type="project" value="UniProtKB-SubCell"/>
</dbReference>
<evidence type="ECO:0000313" key="10">
    <source>
        <dbReference type="EMBL" id="POV97985.1"/>
    </source>
</evidence>
<dbReference type="InterPro" id="IPR023170">
    <property type="entry name" value="HhH_base_excis_C"/>
</dbReference>
<keyword evidence="2 7" id="KW-0227">DNA damage</keyword>
<dbReference type="InterPro" id="IPR000445">
    <property type="entry name" value="HhH_motif"/>
</dbReference>
<feature type="region of interest" description="Disordered" evidence="8">
    <location>
        <begin position="1"/>
        <end position="47"/>
    </location>
</feature>
<dbReference type="EC" id="4.2.99.18" evidence="7"/>
<dbReference type="GO" id="GO:0006285">
    <property type="term" value="P:base-excision repair, AP site formation"/>
    <property type="evidence" value="ECO:0007669"/>
    <property type="project" value="UniProtKB-UniRule"/>
</dbReference>
<comment type="catalytic activity">
    <reaction evidence="7">
        <text>2'-deoxyribonucleotide-(2'-deoxyribose 5'-phosphate)-2'-deoxyribonucleotide-DNA = a 3'-end 2'-deoxyribonucleotide-(2,3-dehydro-2,3-deoxyribose 5'-phosphate)-DNA + a 5'-end 5'-phospho-2'-deoxyribonucleoside-DNA + H(+)</text>
        <dbReference type="Rhea" id="RHEA:66592"/>
        <dbReference type="Rhea" id="RHEA-COMP:13180"/>
        <dbReference type="Rhea" id="RHEA-COMP:16897"/>
        <dbReference type="Rhea" id="RHEA-COMP:17067"/>
        <dbReference type="ChEBI" id="CHEBI:15378"/>
        <dbReference type="ChEBI" id="CHEBI:136412"/>
        <dbReference type="ChEBI" id="CHEBI:157695"/>
        <dbReference type="ChEBI" id="CHEBI:167181"/>
        <dbReference type="EC" id="4.2.99.18"/>
    </reaction>
</comment>
<evidence type="ECO:0000256" key="8">
    <source>
        <dbReference type="SAM" id="MobiDB-lite"/>
    </source>
</evidence>
<dbReference type="Pfam" id="PF00730">
    <property type="entry name" value="HhH-GPD"/>
    <property type="match status" value="1"/>
</dbReference>
<feature type="region of interest" description="Disordered" evidence="8">
    <location>
        <begin position="278"/>
        <end position="297"/>
    </location>
</feature>
<dbReference type="Gene3D" id="1.10.340.30">
    <property type="entry name" value="Hypothetical protein, domain 2"/>
    <property type="match status" value="1"/>
</dbReference>
<protein>
    <recommendedName>
        <fullName evidence="7">Endonuclease III homolog</fullName>
        <ecNumber evidence="7">3.2.2.-</ecNumber>
        <ecNumber evidence="7">4.2.99.18</ecNumber>
    </recommendedName>
    <alternativeName>
        <fullName evidence="7">Bifunctional DNA N-glycosylase/DNA-(apurinic or apyrimidinic site) lyase</fullName>
        <shortName evidence="7">DNA glycosylase/AP lyase</shortName>
    </alternativeName>
</protein>
<dbReference type="PANTHER" id="PTHR43286:SF1">
    <property type="entry name" value="ENDONUCLEASE III-LIKE PROTEIN 1"/>
    <property type="match status" value="1"/>
</dbReference>
<keyword evidence="6 7" id="KW-0326">Glycosidase</keyword>
<feature type="compositionally biased region" description="Polar residues" evidence="8">
    <location>
        <begin position="13"/>
        <end position="24"/>
    </location>
</feature>
<keyword evidence="7" id="KW-0496">Mitochondrion</keyword>
<gene>
    <name evidence="7" type="primary">NTH1</name>
    <name evidence="10" type="ORF">PSTT_14718</name>
</gene>
<dbReference type="CDD" id="cd00056">
    <property type="entry name" value="ENDO3c"/>
    <property type="match status" value="1"/>
</dbReference>
<keyword evidence="3 7" id="KW-0378">Hydrolase</keyword>
<evidence type="ECO:0000259" key="9">
    <source>
        <dbReference type="SMART" id="SM00478"/>
    </source>
</evidence>
<dbReference type="PANTHER" id="PTHR43286">
    <property type="entry name" value="ENDONUCLEASE III-LIKE PROTEIN 1"/>
    <property type="match status" value="1"/>
</dbReference>
<feature type="domain" description="HhH-GPD" evidence="9">
    <location>
        <begin position="118"/>
        <end position="269"/>
    </location>
</feature>
<dbReference type="SMART" id="SM00478">
    <property type="entry name" value="ENDO3c"/>
    <property type="match status" value="1"/>
</dbReference>
<evidence type="ECO:0000256" key="7">
    <source>
        <dbReference type="HAMAP-Rule" id="MF_03183"/>
    </source>
</evidence>
<evidence type="ECO:0000256" key="5">
    <source>
        <dbReference type="ARBA" id="ARBA00023239"/>
    </source>
</evidence>
<dbReference type="FunFam" id="1.10.340.30:FF:000034">
    <property type="entry name" value="Endonuclease III homolog"/>
    <property type="match status" value="1"/>
</dbReference>
<comment type="function">
    <text evidence="7">Bifunctional DNA N-glycosylase with associated apurinic/apyrimidinic (AP) lyase function that catalyzes the first step in base excision repair (BER), the primary repair pathway for the repair of oxidative DNA damage. The DNA N-glycosylase activity releases the damaged DNA base from DNA by cleaving the N-glycosidic bond, leaving an AP site. The AP lyase activity cleaves the phosphodiester bond 3' to the AP site by a beta-elimination. Primarily recognizes and repairs oxidative base damage of pyrimidines.</text>
</comment>
<dbReference type="InterPro" id="IPR003265">
    <property type="entry name" value="HhH-GPD_domain"/>
</dbReference>
<dbReference type="VEuPathDB" id="FungiDB:PSHT_03800"/>
<dbReference type="GO" id="GO:0140078">
    <property type="term" value="F:class I DNA-(apurinic or apyrimidinic site) endonuclease activity"/>
    <property type="evidence" value="ECO:0007669"/>
    <property type="project" value="UniProtKB-EC"/>
</dbReference>
<dbReference type="Proteomes" id="UP000239156">
    <property type="component" value="Unassembled WGS sequence"/>
</dbReference>
<dbReference type="SUPFAM" id="SSF48150">
    <property type="entry name" value="DNA-glycosylase"/>
    <property type="match status" value="1"/>
</dbReference>
<comment type="subcellular location">
    <subcellularLocation>
        <location evidence="7">Nucleus</location>
    </subcellularLocation>
    <subcellularLocation>
        <location evidence="7">Mitochondrion</location>
    </subcellularLocation>
</comment>
<organism evidence="10 11">
    <name type="scientific">Puccinia striiformis</name>
    <dbReference type="NCBI Taxonomy" id="27350"/>
    <lineage>
        <taxon>Eukaryota</taxon>
        <taxon>Fungi</taxon>
        <taxon>Dikarya</taxon>
        <taxon>Basidiomycota</taxon>
        <taxon>Pucciniomycotina</taxon>
        <taxon>Pucciniomycetes</taxon>
        <taxon>Pucciniales</taxon>
        <taxon>Pucciniaceae</taxon>
        <taxon>Puccinia</taxon>
    </lineage>
</organism>
<keyword evidence="5 7" id="KW-0456">Lyase</keyword>
<dbReference type="Gene3D" id="1.10.1670.10">
    <property type="entry name" value="Helix-hairpin-Helix base-excision DNA repair enzymes (C-terminal)"/>
    <property type="match status" value="1"/>
</dbReference>
<dbReference type="EC" id="3.2.2.-" evidence="7"/>
<dbReference type="GO" id="GO:0006289">
    <property type="term" value="P:nucleotide-excision repair"/>
    <property type="evidence" value="ECO:0007669"/>
    <property type="project" value="TreeGrafter"/>
</dbReference>
<comment type="similarity">
    <text evidence="1 7">Belongs to the Nth/MutY family.</text>
</comment>
<dbReference type="Pfam" id="PF00633">
    <property type="entry name" value="HHH"/>
    <property type="match status" value="1"/>
</dbReference>
<comment type="caution">
    <text evidence="7">Lacks conserved residue(s) required for the propagation of feature annotation.</text>
</comment>
<evidence type="ECO:0000256" key="1">
    <source>
        <dbReference type="ARBA" id="ARBA00008343"/>
    </source>
</evidence>
<evidence type="ECO:0000256" key="4">
    <source>
        <dbReference type="ARBA" id="ARBA00023204"/>
    </source>
</evidence>
<evidence type="ECO:0000313" key="11">
    <source>
        <dbReference type="Proteomes" id="UP000239156"/>
    </source>
</evidence>
<evidence type="ECO:0000256" key="6">
    <source>
        <dbReference type="ARBA" id="ARBA00023295"/>
    </source>
</evidence>
<keyword evidence="4 7" id="KW-0234">DNA repair</keyword>
<dbReference type="HAMAP" id="MF_03183">
    <property type="entry name" value="Endonuclease_III_Nth"/>
    <property type="match status" value="1"/>
</dbReference>
<keyword evidence="11" id="KW-1185">Reference proteome</keyword>
<dbReference type="GO" id="GO:0005634">
    <property type="term" value="C:nucleus"/>
    <property type="evidence" value="ECO:0007669"/>
    <property type="project" value="UniProtKB-SubCell"/>
</dbReference>
<evidence type="ECO:0000256" key="3">
    <source>
        <dbReference type="ARBA" id="ARBA00022801"/>
    </source>
</evidence>
<dbReference type="InterPro" id="IPR030841">
    <property type="entry name" value="NTH1"/>
</dbReference>
<comment type="caution">
    <text evidence="10">The sequence shown here is derived from an EMBL/GenBank/DDBJ whole genome shotgun (WGS) entry which is preliminary data.</text>
</comment>
<dbReference type="VEuPathDB" id="FungiDB:PSTT_14718"/>
<dbReference type="AlphaFoldDB" id="A0A2S4UL12"/>
<proteinExistence type="inferred from homology"/>
<accession>A0A2S4UL12</accession>